<dbReference type="Proteomes" id="UP000281474">
    <property type="component" value="Unassembled WGS sequence"/>
</dbReference>
<dbReference type="EMBL" id="QZEI01000082">
    <property type="protein sequence ID" value="RLV58293.1"/>
    <property type="molecule type" value="Genomic_DNA"/>
</dbReference>
<name>A0A3L8PUN6_9GAMM</name>
<accession>A0A3L8PUN6</accession>
<gene>
    <name evidence="1" type="ORF">D5018_18100</name>
</gene>
<comment type="caution">
    <text evidence="1">The sequence shown here is derived from an EMBL/GenBank/DDBJ whole genome shotgun (WGS) entry which is preliminary data.</text>
</comment>
<reference evidence="1 2" key="1">
    <citation type="submission" date="2018-09" db="EMBL/GenBank/DDBJ databases">
        <title>Phylogeny of the Shewanellaceae, and recommendation for two new genera, Pseudoshewanella and Parashewanella.</title>
        <authorList>
            <person name="Wang G."/>
        </authorList>
    </citation>
    <scope>NUCLEOTIDE SEQUENCE [LARGE SCALE GENOMIC DNA]</scope>
    <source>
        <strain evidence="1 2">C51</strain>
    </source>
</reference>
<proteinExistence type="predicted"/>
<dbReference type="AlphaFoldDB" id="A0A3L8PUN6"/>
<evidence type="ECO:0000313" key="2">
    <source>
        <dbReference type="Proteomes" id="UP000281474"/>
    </source>
</evidence>
<keyword evidence="2" id="KW-1185">Reference proteome</keyword>
<protein>
    <submittedName>
        <fullName evidence="1">Uncharacterized protein</fullName>
    </submittedName>
</protein>
<evidence type="ECO:0000313" key="1">
    <source>
        <dbReference type="EMBL" id="RLV58293.1"/>
    </source>
</evidence>
<organism evidence="1 2">
    <name type="scientific">Parashewanella curva</name>
    <dbReference type="NCBI Taxonomy" id="2338552"/>
    <lineage>
        <taxon>Bacteria</taxon>
        <taxon>Pseudomonadati</taxon>
        <taxon>Pseudomonadota</taxon>
        <taxon>Gammaproteobacteria</taxon>
        <taxon>Alteromonadales</taxon>
        <taxon>Shewanellaceae</taxon>
        <taxon>Parashewanella</taxon>
    </lineage>
</organism>
<sequence length="187" mass="20892">MELGSIKDKVEAQPLGDELLVKHSITFTDVDLEALVSKLEAQLDNLDVKKEITTLTHQHRHQVCMMDQEFNMNHISHQLAMMSSYSAPKAAARALADSVDEAQKNGGYQVPTHAPQIPIFRNQTSNHQSMTIKGLKALIPAADKWLVEKTAECFQVQTPSLGLQQEQQTLKQISNLAKRVKAHFGMH</sequence>
<dbReference type="RefSeq" id="WP_121840398.1">
    <property type="nucleotide sequence ID" value="NZ_ML014831.1"/>
</dbReference>